<dbReference type="Pfam" id="PF07816">
    <property type="entry name" value="DUF1645"/>
    <property type="match status" value="1"/>
</dbReference>
<feature type="region of interest" description="Disordered" evidence="1">
    <location>
        <begin position="227"/>
        <end position="284"/>
    </location>
</feature>
<feature type="compositionally biased region" description="Basic and acidic residues" evidence="1">
    <location>
        <begin position="264"/>
        <end position="282"/>
    </location>
</feature>
<evidence type="ECO:0000313" key="3">
    <source>
        <dbReference type="RefSeq" id="XP_031387863.1"/>
    </source>
</evidence>
<dbReference type="Proteomes" id="UP000515151">
    <property type="component" value="Chromosome 3"/>
</dbReference>
<feature type="compositionally biased region" description="Low complexity" evidence="1">
    <location>
        <begin position="104"/>
        <end position="114"/>
    </location>
</feature>
<organism evidence="2 3">
    <name type="scientific">Punica granatum</name>
    <name type="common">Pomegranate</name>
    <dbReference type="NCBI Taxonomy" id="22663"/>
    <lineage>
        <taxon>Eukaryota</taxon>
        <taxon>Viridiplantae</taxon>
        <taxon>Streptophyta</taxon>
        <taxon>Embryophyta</taxon>
        <taxon>Tracheophyta</taxon>
        <taxon>Spermatophyta</taxon>
        <taxon>Magnoliopsida</taxon>
        <taxon>eudicotyledons</taxon>
        <taxon>Gunneridae</taxon>
        <taxon>Pentapetalae</taxon>
        <taxon>rosids</taxon>
        <taxon>malvids</taxon>
        <taxon>Myrtales</taxon>
        <taxon>Lythraceae</taxon>
        <taxon>Punica</taxon>
    </lineage>
</organism>
<reference evidence="2" key="1">
    <citation type="journal article" date="2020" name="Plant Biotechnol. J.">
        <title>The pomegranate (Punica granatum L.) draft genome dissects genetic divergence between soft- and hard-seeded cultivars.</title>
        <authorList>
            <person name="Luo X."/>
            <person name="Li H."/>
            <person name="Wu Z."/>
            <person name="Yao W."/>
            <person name="Zhao P."/>
            <person name="Cao D."/>
            <person name="Yu H."/>
            <person name="Li K."/>
            <person name="Poudel K."/>
            <person name="Zhao D."/>
            <person name="Zhang F."/>
            <person name="Xia X."/>
            <person name="Chen L."/>
            <person name="Wang Q."/>
            <person name="Jing D."/>
            <person name="Cao S."/>
        </authorList>
    </citation>
    <scope>NUCLEOTIDE SEQUENCE [LARGE SCALE GENOMIC DNA]</scope>
    <source>
        <strain evidence="2">cv. Tunisia</strain>
    </source>
</reference>
<feature type="compositionally biased region" description="Basic and acidic residues" evidence="1">
    <location>
        <begin position="188"/>
        <end position="202"/>
    </location>
</feature>
<reference evidence="3" key="2">
    <citation type="submission" date="2025-08" db="UniProtKB">
        <authorList>
            <consortium name="RefSeq"/>
        </authorList>
    </citation>
    <scope>IDENTIFICATION</scope>
    <source>
        <tissue evidence="3">Leaf</tissue>
    </source>
</reference>
<sequence>MAIMSSSSSSSFYVSAPTSPEKHLLNVLLLYSHEPETNPPTPTCHEGTGSSLDGFEFETSRRFCYVEDEPREGGGQVVAFADELFSGGKVLPLKPPPKMETSKGSGRSSPRTLSRRSLWNDDFDPFEAALMNVRKHEYQRGRRSGECLKRRARSLSPFRSSVLDEPCDAGSSWMDRDMKKPLGCTSLSREHMGLTGPKEKAVRSPKKMIRPRGVEFARRVRLVRSRNGGEVEDEGSINEEKESNRRQKSKKLPLKSSKPMTGKSESRNEKKIEISGRSNEKRRLSKMVKMAIVHYRPRKPIEEAKQDNTDRIRCSCICKT</sequence>
<dbReference type="GeneID" id="116200974"/>
<feature type="region of interest" description="Disordered" evidence="1">
    <location>
        <begin position="91"/>
        <end position="114"/>
    </location>
</feature>
<protein>
    <submittedName>
        <fullName evidence="3">Uncharacterized protein LOC116200974 isoform X1</fullName>
    </submittedName>
</protein>
<dbReference type="InterPro" id="IPR012442">
    <property type="entry name" value="DUF1645_plant"/>
</dbReference>
<name>A0A6P8D9G2_PUNGR</name>
<dbReference type="RefSeq" id="XP_031387863.1">
    <property type="nucleotide sequence ID" value="XM_031532003.1"/>
</dbReference>
<evidence type="ECO:0000313" key="2">
    <source>
        <dbReference type="Proteomes" id="UP000515151"/>
    </source>
</evidence>
<dbReference type="AlphaFoldDB" id="A0A6P8D9G2"/>
<feature type="region of interest" description="Disordered" evidence="1">
    <location>
        <begin position="187"/>
        <end position="207"/>
    </location>
</feature>
<dbReference type="OrthoDB" id="693822at2759"/>
<keyword evidence="2" id="KW-1185">Reference proteome</keyword>
<proteinExistence type="predicted"/>
<accession>A0A6P8D9G2</accession>
<evidence type="ECO:0000256" key="1">
    <source>
        <dbReference type="SAM" id="MobiDB-lite"/>
    </source>
</evidence>
<gene>
    <name evidence="3" type="primary">LOC116200974</name>
</gene>